<dbReference type="Proteomes" id="UP001597417">
    <property type="component" value="Unassembled WGS sequence"/>
</dbReference>
<evidence type="ECO:0000259" key="1">
    <source>
        <dbReference type="Pfam" id="PF13274"/>
    </source>
</evidence>
<dbReference type="InterPro" id="IPR025272">
    <property type="entry name" value="SocA_Panacea"/>
</dbReference>
<gene>
    <name evidence="2" type="ORF">ACFSXZ_23440</name>
</gene>
<name>A0ABW5FZE8_9PSEU</name>
<accession>A0ABW5FZE8</accession>
<organism evidence="2 3">
    <name type="scientific">Amycolatopsis pigmentata</name>
    <dbReference type="NCBI Taxonomy" id="450801"/>
    <lineage>
        <taxon>Bacteria</taxon>
        <taxon>Bacillati</taxon>
        <taxon>Actinomycetota</taxon>
        <taxon>Actinomycetes</taxon>
        <taxon>Pseudonocardiales</taxon>
        <taxon>Pseudonocardiaceae</taxon>
        <taxon>Amycolatopsis</taxon>
    </lineage>
</organism>
<dbReference type="EMBL" id="JBHUKR010000011">
    <property type="protein sequence ID" value="MFD2419291.1"/>
    <property type="molecule type" value="Genomic_DNA"/>
</dbReference>
<comment type="caution">
    <text evidence="2">The sequence shown here is derived from an EMBL/GenBank/DDBJ whole genome shotgun (WGS) entry which is preliminary data.</text>
</comment>
<dbReference type="Pfam" id="PF13274">
    <property type="entry name" value="SocA_Panacea"/>
    <property type="match status" value="1"/>
</dbReference>
<reference evidence="3" key="1">
    <citation type="journal article" date="2019" name="Int. J. Syst. Evol. Microbiol.">
        <title>The Global Catalogue of Microorganisms (GCM) 10K type strain sequencing project: providing services to taxonomists for standard genome sequencing and annotation.</title>
        <authorList>
            <consortium name="The Broad Institute Genomics Platform"/>
            <consortium name="The Broad Institute Genome Sequencing Center for Infectious Disease"/>
            <person name="Wu L."/>
            <person name="Ma J."/>
        </authorList>
    </citation>
    <scope>NUCLEOTIDE SEQUENCE [LARGE SCALE GENOMIC DNA]</scope>
    <source>
        <strain evidence="3">CGMCC 4.7645</strain>
    </source>
</reference>
<evidence type="ECO:0000313" key="2">
    <source>
        <dbReference type="EMBL" id="MFD2419291.1"/>
    </source>
</evidence>
<feature type="domain" description="Antitoxin SocA-like Panacea" evidence="1">
    <location>
        <begin position="23"/>
        <end position="116"/>
    </location>
</feature>
<protein>
    <submittedName>
        <fullName evidence="2">Panacea domain-containing protein</fullName>
    </submittedName>
</protein>
<proteinExistence type="predicted"/>
<evidence type="ECO:0000313" key="3">
    <source>
        <dbReference type="Proteomes" id="UP001597417"/>
    </source>
</evidence>
<dbReference type="RefSeq" id="WP_378267292.1">
    <property type="nucleotide sequence ID" value="NZ_JBHUKR010000011.1"/>
</dbReference>
<sequence>MASAHDVAAYILAQRGPMTAMKLQKLVYYSQAWHLVWEEEPLFEERIEAWANGPVVPELYRAHRQRWELKAGETLGGDPARLTESERETIDIVLRSYGNKPAHWLSELTHLEPPWKDARQAAGLDDGQRGSAVISRAAMYEYYDSLTSTAAEEV</sequence>
<keyword evidence="3" id="KW-1185">Reference proteome</keyword>